<dbReference type="PANTHER" id="PTHR42760">
    <property type="entry name" value="SHORT-CHAIN DEHYDROGENASES/REDUCTASES FAMILY MEMBER"/>
    <property type="match status" value="1"/>
</dbReference>
<dbReference type="AlphaFoldDB" id="A0A9W6W3K6"/>
<dbReference type="GO" id="GO:0030497">
    <property type="term" value="P:fatty acid elongation"/>
    <property type="evidence" value="ECO:0007669"/>
    <property type="project" value="TreeGrafter"/>
</dbReference>
<dbReference type="InterPro" id="IPR036291">
    <property type="entry name" value="NAD(P)-bd_dom_sf"/>
</dbReference>
<comment type="similarity">
    <text evidence="1">Belongs to the short-chain dehydrogenases/reductases (SDR) family.</text>
</comment>
<dbReference type="Proteomes" id="UP001165079">
    <property type="component" value="Unassembled WGS sequence"/>
</dbReference>
<sequence length="243" mass="24755">MGRRTVVSGGGTGIGAAIAEVFAKAGDEVLILGRRAEVLEGTAKRLNDAGGHVTWHAADLTDPEQVAEAAELAGDTDVLVNNAGGNLAATPAASLTETRDQWLTNLSGNVLPVVLPTQALLPRLRRPGGRIITISSIAAFRGAASYGAAKAALHPWSIELADRLAPEGVTVNVIAPGFVPDTEFYRERGTPEFFAGRAAAVPAGRGGTPAEIAALVAHLASAEAGFLTGQVIGVNGGAWPGTK</sequence>
<name>A0A9W6W3K6_9ACTN</name>
<keyword evidence="3" id="KW-1185">Reference proteome</keyword>
<dbReference type="Gene3D" id="3.40.50.720">
    <property type="entry name" value="NAD(P)-binding Rossmann-like Domain"/>
    <property type="match status" value="1"/>
</dbReference>
<dbReference type="SUPFAM" id="SSF51735">
    <property type="entry name" value="NAD(P)-binding Rossmann-fold domains"/>
    <property type="match status" value="1"/>
</dbReference>
<evidence type="ECO:0000313" key="3">
    <source>
        <dbReference type="Proteomes" id="UP001165079"/>
    </source>
</evidence>
<dbReference type="EMBL" id="BSTX01000002">
    <property type="protein sequence ID" value="GLZ78262.1"/>
    <property type="molecule type" value="Genomic_DNA"/>
</dbReference>
<dbReference type="InterPro" id="IPR002347">
    <property type="entry name" value="SDR_fam"/>
</dbReference>
<dbReference type="PRINTS" id="PR00080">
    <property type="entry name" value="SDRFAMILY"/>
</dbReference>
<dbReference type="PRINTS" id="PR00081">
    <property type="entry name" value="GDHRDH"/>
</dbReference>
<dbReference type="PANTHER" id="PTHR42760:SF40">
    <property type="entry name" value="3-OXOACYL-[ACYL-CARRIER-PROTEIN] REDUCTASE, CHLOROPLASTIC"/>
    <property type="match status" value="1"/>
</dbReference>
<reference evidence="2" key="1">
    <citation type="submission" date="2023-03" db="EMBL/GenBank/DDBJ databases">
        <title>Actinorhabdospora filicis NBRC 111898.</title>
        <authorList>
            <person name="Ichikawa N."/>
            <person name="Sato H."/>
            <person name="Tonouchi N."/>
        </authorList>
    </citation>
    <scope>NUCLEOTIDE SEQUENCE</scope>
    <source>
        <strain evidence="2">NBRC 111898</strain>
    </source>
</reference>
<organism evidence="2 3">
    <name type="scientific">Actinorhabdospora filicis</name>
    <dbReference type="NCBI Taxonomy" id="1785913"/>
    <lineage>
        <taxon>Bacteria</taxon>
        <taxon>Bacillati</taxon>
        <taxon>Actinomycetota</taxon>
        <taxon>Actinomycetes</taxon>
        <taxon>Micromonosporales</taxon>
        <taxon>Micromonosporaceae</taxon>
        <taxon>Actinorhabdospora</taxon>
    </lineage>
</organism>
<comment type="caution">
    <text evidence="2">The sequence shown here is derived from an EMBL/GenBank/DDBJ whole genome shotgun (WGS) entry which is preliminary data.</text>
</comment>
<protein>
    <submittedName>
        <fullName evidence="2">3-oxoacyl-ACP reductase</fullName>
    </submittedName>
</protein>
<dbReference type="GO" id="GO:0016616">
    <property type="term" value="F:oxidoreductase activity, acting on the CH-OH group of donors, NAD or NADP as acceptor"/>
    <property type="evidence" value="ECO:0007669"/>
    <property type="project" value="TreeGrafter"/>
</dbReference>
<accession>A0A9W6W3K6</accession>
<dbReference type="CDD" id="cd05233">
    <property type="entry name" value="SDR_c"/>
    <property type="match status" value="1"/>
</dbReference>
<evidence type="ECO:0000313" key="2">
    <source>
        <dbReference type="EMBL" id="GLZ78262.1"/>
    </source>
</evidence>
<proteinExistence type="inferred from homology"/>
<dbReference type="RefSeq" id="WP_285663423.1">
    <property type="nucleotide sequence ID" value="NZ_BSTX01000002.1"/>
</dbReference>
<evidence type="ECO:0000256" key="1">
    <source>
        <dbReference type="ARBA" id="ARBA00006484"/>
    </source>
</evidence>
<dbReference type="Pfam" id="PF13561">
    <property type="entry name" value="adh_short_C2"/>
    <property type="match status" value="1"/>
</dbReference>
<gene>
    <name evidence="2" type="primary">fabG</name>
    <name evidence="2" type="ORF">Afil01_30690</name>
</gene>